<organism evidence="2 3">
    <name type="scientific">Bursaphelenchus xylophilus</name>
    <name type="common">Pinewood nematode worm</name>
    <name type="synonym">Aphelenchoides xylophilus</name>
    <dbReference type="NCBI Taxonomy" id="6326"/>
    <lineage>
        <taxon>Eukaryota</taxon>
        <taxon>Metazoa</taxon>
        <taxon>Ecdysozoa</taxon>
        <taxon>Nematoda</taxon>
        <taxon>Chromadorea</taxon>
        <taxon>Rhabditida</taxon>
        <taxon>Tylenchina</taxon>
        <taxon>Tylenchomorpha</taxon>
        <taxon>Aphelenchoidea</taxon>
        <taxon>Aphelenchoididae</taxon>
        <taxon>Bursaphelenchus</taxon>
    </lineage>
</organism>
<accession>A0A1I7RW70</accession>
<feature type="transmembrane region" description="Helical" evidence="1">
    <location>
        <begin position="20"/>
        <end position="42"/>
    </location>
</feature>
<protein>
    <submittedName>
        <fullName evidence="3">Vesicle transport protein</fullName>
    </submittedName>
</protein>
<evidence type="ECO:0000256" key="1">
    <source>
        <dbReference type="SAM" id="Phobius"/>
    </source>
</evidence>
<keyword evidence="1" id="KW-0472">Membrane</keyword>
<dbReference type="Proteomes" id="UP000095284">
    <property type="component" value="Unplaced"/>
</dbReference>
<dbReference type="AlphaFoldDB" id="A0A1I7RW70"/>
<proteinExistence type="predicted"/>
<reference evidence="3" key="1">
    <citation type="submission" date="2016-11" db="UniProtKB">
        <authorList>
            <consortium name="WormBaseParasite"/>
        </authorList>
    </citation>
    <scope>IDENTIFICATION</scope>
</reference>
<keyword evidence="1" id="KW-1133">Transmembrane helix</keyword>
<sequence>MIVANAFLSLHLEGKKLQNTLLTVVCATFQGLALVWYVLTYIPGGERGLRFITSICTGTMKRQASSSSMLPI</sequence>
<keyword evidence="1" id="KW-0812">Transmembrane</keyword>
<evidence type="ECO:0000313" key="2">
    <source>
        <dbReference type="Proteomes" id="UP000095284"/>
    </source>
</evidence>
<dbReference type="WBParaSite" id="BXY_0498300.1">
    <property type="protein sequence ID" value="BXY_0498300.1"/>
    <property type="gene ID" value="BXY_0498300"/>
</dbReference>
<name>A0A1I7RW70_BURXY</name>
<evidence type="ECO:0000313" key="3">
    <source>
        <dbReference type="WBParaSite" id="BXY_0498300.1"/>
    </source>
</evidence>